<dbReference type="InterPro" id="IPR018376">
    <property type="entry name" value="Enoyl-CoA_hyd/isom_CS"/>
</dbReference>
<gene>
    <name evidence="7" type="primary">paaG_3</name>
    <name evidence="7" type="ORF">MMOR_10090</name>
</gene>
<dbReference type="PANTHER" id="PTHR43802">
    <property type="entry name" value="ENOYL-COA HYDRATASE"/>
    <property type="match status" value="1"/>
</dbReference>
<comment type="catalytic activity">
    <reaction evidence="5">
        <text>a 4-saturated-(3S)-3-hydroxyacyl-CoA = a (3E)-enoyl-CoA + H2O</text>
        <dbReference type="Rhea" id="RHEA:20724"/>
        <dbReference type="ChEBI" id="CHEBI:15377"/>
        <dbReference type="ChEBI" id="CHEBI:58521"/>
        <dbReference type="ChEBI" id="CHEBI:137480"/>
        <dbReference type="EC" id="4.2.1.17"/>
    </reaction>
</comment>
<dbReference type="Pfam" id="PF00378">
    <property type="entry name" value="ECH_1"/>
    <property type="match status" value="1"/>
</dbReference>
<evidence type="ECO:0000256" key="3">
    <source>
        <dbReference type="ARBA" id="ARBA00022832"/>
    </source>
</evidence>
<dbReference type="PROSITE" id="PS00166">
    <property type="entry name" value="ENOYL_COA_HYDRATASE"/>
    <property type="match status" value="1"/>
</dbReference>
<organism evidence="7 8">
    <name type="scientific">Mycolicibacterium moriokaense</name>
    <dbReference type="NCBI Taxonomy" id="39691"/>
    <lineage>
        <taxon>Bacteria</taxon>
        <taxon>Bacillati</taxon>
        <taxon>Actinomycetota</taxon>
        <taxon>Actinomycetes</taxon>
        <taxon>Mycobacteriales</taxon>
        <taxon>Mycobacteriaceae</taxon>
        <taxon>Mycolicibacterium</taxon>
    </lineage>
</organism>
<evidence type="ECO:0000256" key="2">
    <source>
        <dbReference type="ARBA" id="ARBA00005254"/>
    </source>
</evidence>
<sequence length="254" mass="27032">MSLVLVEDHGPVRHIVLNRPETRNAFHHELLAETIAALRAAGDDPAVRCVVWRGAGKVFSAGIDLATLQGLAQNPQTLFGFRRSWVEMGTVIEQMPKPVIAQLHGAALGGALEASLACDLRVATTDTTLRFMETYHGVVPDGGGCARLPALIGLGRAKEMIMASRPVSGLRAEAIGLVNYAVPPEELDASVTALVADLLECKRVAVGLAKQVLDHAARPNLSVALDEELLAQQACMASDDFRALAGERRPIASH</sequence>
<comment type="similarity">
    <text evidence="2 6">Belongs to the enoyl-CoA hydratase/isomerase family.</text>
</comment>
<evidence type="ECO:0000256" key="5">
    <source>
        <dbReference type="ARBA" id="ARBA00023717"/>
    </source>
</evidence>
<dbReference type="InterPro" id="IPR001753">
    <property type="entry name" value="Enoyl-CoA_hydra/iso"/>
</dbReference>
<evidence type="ECO:0000256" key="4">
    <source>
        <dbReference type="ARBA" id="ARBA00023709"/>
    </source>
</evidence>
<keyword evidence="3" id="KW-0443">Lipid metabolism</keyword>
<name>A0AAD1H746_9MYCO</name>
<dbReference type="Gene3D" id="3.90.226.10">
    <property type="entry name" value="2-enoyl-CoA Hydratase, Chain A, domain 1"/>
    <property type="match status" value="1"/>
</dbReference>
<dbReference type="EMBL" id="AP022560">
    <property type="protein sequence ID" value="BBX00073.1"/>
    <property type="molecule type" value="Genomic_DNA"/>
</dbReference>
<accession>A0AAD1H746</accession>
<dbReference type="GO" id="GO:0006631">
    <property type="term" value="P:fatty acid metabolic process"/>
    <property type="evidence" value="ECO:0007669"/>
    <property type="project" value="UniProtKB-KW"/>
</dbReference>
<comment type="function">
    <text evidence="1">Could possibly oxidize fatty acids using specific components.</text>
</comment>
<dbReference type="GO" id="GO:0004300">
    <property type="term" value="F:enoyl-CoA hydratase activity"/>
    <property type="evidence" value="ECO:0007669"/>
    <property type="project" value="UniProtKB-EC"/>
</dbReference>
<comment type="catalytic activity">
    <reaction evidence="4">
        <text>a (3S)-3-hydroxyacyl-CoA = a (2E)-enoyl-CoA + H2O</text>
        <dbReference type="Rhea" id="RHEA:16105"/>
        <dbReference type="ChEBI" id="CHEBI:15377"/>
        <dbReference type="ChEBI" id="CHEBI:57318"/>
        <dbReference type="ChEBI" id="CHEBI:58856"/>
        <dbReference type="EC" id="4.2.1.17"/>
    </reaction>
</comment>
<reference evidence="7 8" key="1">
    <citation type="journal article" date="2019" name="Emerg. Microbes Infect.">
        <title>Comprehensive subspecies identification of 175 nontuberculous mycobacteria species based on 7547 genomic profiles.</title>
        <authorList>
            <person name="Matsumoto Y."/>
            <person name="Kinjo T."/>
            <person name="Motooka D."/>
            <person name="Nabeya D."/>
            <person name="Jung N."/>
            <person name="Uechi K."/>
            <person name="Horii T."/>
            <person name="Iida T."/>
            <person name="Fujita J."/>
            <person name="Nakamura S."/>
        </authorList>
    </citation>
    <scope>NUCLEOTIDE SEQUENCE [LARGE SCALE GENOMIC DNA]</scope>
    <source>
        <strain evidence="7 8">JCM 6375</strain>
    </source>
</reference>
<protein>
    <submittedName>
        <fullName evidence="7">Enoyl-CoA hydratase</fullName>
    </submittedName>
</protein>
<evidence type="ECO:0000256" key="1">
    <source>
        <dbReference type="ARBA" id="ARBA00002994"/>
    </source>
</evidence>
<dbReference type="Proteomes" id="UP000466681">
    <property type="component" value="Chromosome"/>
</dbReference>
<evidence type="ECO:0000256" key="6">
    <source>
        <dbReference type="RuleBase" id="RU003707"/>
    </source>
</evidence>
<proteinExistence type="inferred from homology"/>
<keyword evidence="3" id="KW-0276">Fatty acid metabolism</keyword>
<dbReference type="RefSeq" id="WP_163657997.1">
    <property type="nucleotide sequence ID" value="NZ_AP022560.1"/>
</dbReference>
<dbReference type="PANTHER" id="PTHR43802:SF1">
    <property type="entry name" value="IP11341P-RELATED"/>
    <property type="match status" value="1"/>
</dbReference>
<keyword evidence="8" id="KW-1185">Reference proteome</keyword>
<dbReference type="KEGG" id="mmor:MMOR_10090"/>
<dbReference type="AlphaFoldDB" id="A0AAD1H746"/>
<evidence type="ECO:0000313" key="8">
    <source>
        <dbReference type="Proteomes" id="UP000466681"/>
    </source>
</evidence>
<dbReference type="CDD" id="cd06558">
    <property type="entry name" value="crotonase-like"/>
    <property type="match status" value="1"/>
</dbReference>
<dbReference type="SUPFAM" id="SSF52096">
    <property type="entry name" value="ClpP/crotonase"/>
    <property type="match status" value="1"/>
</dbReference>
<dbReference type="InterPro" id="IPR029045">
    <property type="entry name" value="ClpP/crotonase-like_dom_sf"/>
</dbReference>
<evidence type="ECO:0000313" key="7">
    <source>
        <dbReference type="EMBL" id="BBX00073.1"/>
    </source>
</evidence>